<evidence type="ECO:0000313" key="2">
    <source>
        <dbReference type="Proteomes" id="UP000035860"/>
    </source>
</evidence>
<organism evidence="1 2">
    <name type="scientific">Moraxella bovoculi 237</name>
    <dbReference type="NCBI Taxonomy" id="743974"/>
    <lineage>
        <taxon>Bacteria</taxon>
        <taxon>Pseudomonadati</taxon>
        <taxon>Pseudomonadota</taxon>
        <taxon>Gammaproteobacteria</taxon>
        <taxon>Moraxellales</taxon>
        <taxon>Moraxellaceae</taxon>
        <taxon>Moraxella</taxon>
    </lineage>
</organism>
<reference evidence="1 2" key="1">
    <citation type="journal article" date="2014" name="Genome Announc.">
        <title>Draft Genome Sequence of Moraxella bovoculi Strain 237T (ATCC BAA-1259T) Isolated from a Calf with Infectious Bovine Keratoconjunctivitis.</title>
        <authorList>
            <person name="Calcutt M.J."/>
            <person name="Foecking M.F."/>
            <person name="Martin N.T."/>
            <person name="Mhlanga-Mutangadura T."/>
            <person name="Reilly T.J."/>
        </authorList>
    </citation>
    <scope>NUCLEOTIDE SEQUENCE [LARGE SCALE GENOMIC DNA]</scope>
    <source>
        <strain evidence="1 2">237</strain>
    </source>
</reference>
<comment type="caution">
    <text evidence="1">The sequence shown here is derived from an EMBL/GenBank/DDBJ whole genome shotgun (WGS) entry which is preliminary data.</text>
</comment>
<sequence>MGGVHGIHSPNQNDLKKASDEFYEAMMIFEGRLLFEYLWASRLYQYCQKIQGVDYQVCDETIKKAQAIFNIEQINPPYSYRI</sequence>
<accession>A0A066UB30</accession>
<dbReference type="EMBL" id="AOMT01000030">
    <property type="protein sequence ID" value="KDN24616.1"/>
    <property type="molecule type" value="Genomic_DNA"/>
</dbReference>
<name>A0A066UB30_9GAMM</name>
<proteinExistence type="predicted"/>
<dbReference type="RefSeq" id="WP_036366576.1">
    <property type="nucleotide sequence ID" value="NZ_AOMT01000030.1"/>
</dbReference>
<dbReference type="GeneID" id="301974941"/>
<gene>
    <name evidence="1" type="ORF">MBO_08192</name>
</gene>
<evidence type="ECO:0000313" key="1">
    <source>
        <dbReference type="EMBL" id="KDN24616.1"/>
    </source>
</evidence>
<protein>
    <submittedName>
        <fullName evidence="1">Uncharacterized protein</fullName>
    </submittedName>
</protein>
<dbReference type="AlphaFoldDB" id="A0A066UB30"/>
<dbReference type="Proteomes" id="UP000035860">
    <property type="component" value="Unassembled WGS sequence"/>
</dbReference>
<keyword evidence="2" id="KW-1185">Reference proteome</keyword>